<keyword evidence="7" id="KW-1185">Reference proteome</keyword>
<proteinExistence type="inferred from homology"/>
<dbReference type="OrthoDB" id="10264196at2759"/>
<comment type="similarity">
    <text evidence="2 4">Belongs to the pyridoxal phosphate-binding protein YggS/PROSC family.</text>
</comment>
<dbReference type="HAMAP" id="MF_02087">
    <property type="entry name" value="PLP_homeostasis"/>
    <property type="match status" value="1"/>
</dbReference>
<dbReference type="Proteomes" id="UP000193642">
    <property type="component" value="Unassembled WGS sequence"/>
</dbReference>
<dbReference type="GO" id="GO:0030170">
    <property type="term" value="F:pyridoxal phosphate binding"/>
    <property type="evidence" value="ECO:0007669"/>
    <property type="project" value="UniProtKB-UniRule"/>
</dbReference>
<dbReference type="PANTHER" id="PTHR10146:SF14">
    <property type="entry name" value="PYRIDOXAL PHOSPHATE HOMEOSTASIS PROTEIN"/>
    <property type="match status" value="1"/>
</dbReference>
<evidence type="ECO:0000256" key="3">
    <source>
        <dbReference type="PIRSR" id="PIRSR004848-1"/>
    </source>
</evidence>
<dbReference type="InterPro" id="IPR011078">
    <property type="entry name" value="PyrdxlP_homeostasis"/>
</dbReference>
<evidence type="ECO:0000256" key="1">
    <source>
        <dbReference type="ARBA" id="ARBA00022898"/>
    </source>
</evidence>
<sequence>MSVIAANLNDMRTRVVTAATSAGRDPASVRLVAVSKTKPIEDLLVAYGEGQRHFGENYVQELVDKAAQLPSDIQWHFIGTMQSNKVKQVASIPNLFAIETVDGSKKADTIQKEVAKLHRETPLNVFVQVNTSGEESKGGVEPKDCVDVAKHIVERCQNLKLAGLMTIGSWDNSHAEGTNPDFKLLTECRDKVKEALGVELELSMGMSDDFELAIKMGSTNVRLGSCIFGARAKKADAKVETKPLEATTAGEGTIPANETAVTEVKLAENGAEPKVEKA</sequence>
<organism evidence="6 7">
    <name type="scientific">Rhizoclosmatium globosum</name>
    <dbReference type="NCBI Taxonomy" id="329046"/>
    <lineage>
        <taxon>Eukaryota</taxon>
        <taxon>Fungi</taxon>
        <taxon>Fungi incertae sedis</taxon>
        <taxon>Chytridiomycota</taxon>
        <taxon>Chytridiomycota incertae sedis</taxon>
        <taxon>Chytridiomycetes</taxon>
        <taxon>Chytridiales</taxon>
        <taxon>Chytriomycetaceae</taxon>
        <taxon>Rhizoclosmatium</taxon>
    </lineage>
</organism>
<comment type="caution">
    <text evidence="6">The sequence shown here is derived from an EMBL/GenBank/DDBJ whole genome shotgun (WGS) entry which is preliminary data.</text>
</comment>
<dbReference type="NCBIfam" id="TIGR00044">
    <property type="entry name" value="YggS family pyridoxal phosphate-dependent enzyme"/>
    <property type="match status" value="1"/>
</dbReference>
<accession>A0A1Y2BV70</accession>
<comment type="function">
    <text evidence="2">Pyridoxal 5'-phosphate (PLP)-binding protein, which may be involved in intracellular homeostatic regulation of pyridoxal 5'-phosphate (PLP), the active form of vitamin B6.</text>
</comment>
<dbReference type="AlphaFoldDB" id="A0A1Y2BV70"/>
<evidence type="ECO:0000256" key="2">
    <source>
        <dbReference type="HAMAP-Rule" id="MF_03225"/>
    </source>
</evidence>
<feature type="domain" description="Alanine racemase N-terminal" evidence="5">
    <location>
        <begin position="8"/>
        <end position="231"/>
    </location>
</feature>
<dbReference type="Gene3D" id="3.20.20.10">
    <property type="entry name" value="Alanine racemase"/>
    <property type="match status" value="1"/>
</dbReference>
<dbReference type="InterPro" id="IPR029066">
    <property type="entry name" value="PLP-binding_barrel"/>
</dbReference>
<dbReference type="PANTHER" id="PTHR10146">
    <property type="entry name" value="PROLINE SYNTHETASE CO-TRANSCRIBED BACTERIAL HOMOLOG PROTEIN"/>
    <property type="match status" value="1"/>
</dbReference>
<gene>
    <name evidence="6" type="ORF">BCR33DRAFT_720656</name>
</gene>
<dbReference type="Pfam" id="PF01168">
    <property type="entry name" value="Ala_racemase_N"/>
    <property type="match status" value="1"/>
</dbReference>
<dbReference type="CDD" id="cd06822">
    <property type="entry name" value="PLPDE_III_YBL036c_euk"/>
    <property type="match status" value="1"/>
</dbReference>
<dbReference type="InterPro" id="IPR001608">
    <property type="entry name" value="Ala_racemase_N"/>
</dbReference>
<evidence type="ECO:0000313" key="7">
    <source>
        <dbReference type="Proteomes" id="UP000193642"/>
    </source>
</evidence>
<protein>
    <recommendedName>
        <fullName evidence="2">Pyridoxal phosphate homeostasis protein</fullName>
        <shortName evidence="2">PLP homeostasis protein</shortName>
    </recommendedName>
</protein>
<dbReference type="PIRSF" id="PIRSF004848">
    <property type="entry name" value="YBL036c_PLPDEIII"/>
    <property type="match status" value="1"/>
</dbReference>
<comment type="cofactor">
    <cofactor evidence="3">
        <name>pyridoxal 5'-phosphate</name>
        <dbReference type="ChEBI" id="CHEBI:597326"/>
    </cofactor>
</comment>
<evidence type="ECO:0000256" key="4">
    <source>
        <dbReference type="RuleBase" id="RU004514"/>
    </source>
</evidence>
<dbReference type="FunFam" id="3.20.20.10:FF:000007">
    <property type="entry name" value="Pyridoxal phosphate homeostasis protein"/>
    <property type="match status" value="1"/>
</dbReference>
<evidence type="ECO:0000259" key="5">
    <source>
        <dbReference type="Pfam" id="PF01168"/>
    </source>
</evidence>
<reference evidence="6 7" key="1">
    <citation type="submission" date="2016-07" db="EMBL/GenBank/DDBJ databases">
        <title>Pervasive Adenine N6-methylation of Active Genes in Fungi.</title>
        <authorList>
            <consortium name="DOE Joint Genome Institute"/>
            <person name="Mondo S.J."/>
            <person name="Dannebaum R.O."/>
            <person name="Kuo R.C."/>
            <person name="Labutti K."/>
            <person name="Haridas S."/>
            <person name="Kuo A."/>
            <person name="Salamov A."/>
            <person name="Ahrendt S.R."/>
            <person name="Lipzen A."/>
            <person name="Sullivan W."/>
            <person name="Andreopoulos W.B."/>
            <person name="Clum A."/>
            <person name="Lindquist E."/>
            <person name="Daum C."/>
            <person name="Ramamoorthy G.K."/>
            <person name="Gryganskyi A."/>
            <person name="Culley D."/>
            <person name="Magnuson J.K."/>
            <person name="James T.Y."/>
            <person name="O'Malley M.A."/>
            <person name="Stajich J.E."/>
            <person name="Spatafora J.W."/>
            <person name="Visel A."/>
            <person name="Grigoriev I.V."/>
        </authorList>
    </citation>
    <scope>NUCLEOTIDE SEQUENCE [LARGE SCALE GENOMIC DNA]</scope>
    <source>
        <strain evidence="6 7">JEL800</strain>
    </source>
</reference>
<evidence type="ECO:0000313" key="6">
    <source>
        <dbReference type="EMBL" id="ORY38646.1"/>
    </source>
</evidence>
<dbReference type="STRING" id="329046.A0A1Y2BV70"/>
<dbReference type="EMBL" id="MCGO01000043">
    <property type="protein sequence ID" value="ORY38646.1"/>
    <property type="molecule type" value="Genomic_DNA"/>
</dbReference>
<dbReference type="SUPFAM" id="SSF51419">
    <property type="entry name" value="PLP-binding barrel"/>
    <property type="match status" value="1"/>
</dbReference>
<feature type="modified residue" description="N6-(pyridoxal phosphate)lysine" evidence="2 3">
    <location>
        <position position="36"/>
    </location>
</feature>
<keyword evidence="1 2" id="KW-0663">Pyridoxal phosphate</keyword>
<name>A0A1Y2BV70_9FUNG</name>